<dbReference type="AlphaFoldDB" id="A0A9P0B017"/>
<organism evidence="2 3">
    <name type="scientific">Brassicogethes aeneus</name>
    <name type="common">Rape pollen beetle</name>
    <name type="synonym">Meligethes aeneus</name>
    <dbReference type="NCBI Taxonomy" id="1431903"/>
    <lineage>
        <taxon>Eukaryota</taxon>
        <taxon>Metazoa</taxon>
        <taxon>Ecdysozoa</taxon>
        <taxon>Arthropoda</taxon>
        <taxon>Hexapoda</taxon>
        <taxon>Insecta</taxon>
        <taxon>Pterygota</taxon>
        <taxon>Neoptera</taxon>
        <taxon>Endopterygota</taxon>
        <taxon>Coleoptera</taxon>
        <taxon>Polyphaga</taxon>
        <taxon>Cucujiformia</taxon>
        <taxon>Nitidulidae</taxon>
        <taxon>Meligethinae</taxon>
        <taxon>Brassicogethes</taxon>
    </lineage>
</organism>
<feature type="region of interest" description="Disordered" evidence="1">
    <location>
        <begin position="230"/>
        <end position="251"/>
    </location>
</feature>
<evidence type="ECO:0000256" key="1">
    <source>
        <dbReference type="SAM" id="MobiDB-lite"/>
    </source>
</evidence>
<sequence length="251" mass="28721">MNLTKLRKDDLIYELKVRDVSKLQGERPLSMRKKLEELMFNEVFGVLVSCENFQPSVLEEVDTVTKKIEALENFVAENQLVVENVHFKTAETMLRHLTARLQRIRIGSTEDDKPIECTISNLLDIVHETMDRIKRSNNVIIHGLPESTSSTEDRKKSDLDSAKNILSVISADLNTNFLDIIRIGKPTSGKKRPLKFASKLANSVYKHINITNDKTPKKMEYLKKLSDELKQRTDSGEPNLKIKYIKGVPNE</sequence>
<gene>
    <name evidence="2" type="ORF">MELIAE_LOCUS3745</name>
</gene>
<evidence type="ECO:0000313" key="3">
    <source>
        <dbReference type="Proteomes" id="UP001154078"/>
    </source>
</evidence>
<dbReference type="OrthoDB" id="6783351at2759"/>
<reference evidence="2" key="1">
    <citation type="submission" date="2021-12" db="EMBL/GenBank/DDBJ databases">
        <authorList>
            <person name="King R."/>
        </authorList>
    </citation>
    <scope>NUCLEOTIDE SEQUENCE</scope>
</reference>
<keyword evidence="3" id="KW-1185">Reference proteome</keyword>
<proteinExistence type="predicted"/>
<dbReference type="EMBL" id="OV121133">
    <property type="protein sequence ID" value="CAH0551063.1"/>
    <property type="molecule type" value="Genomic_DNA"/>
</dbReference>
<evidence type="ECO:0000313" key="2">
    <source>
        <dbReference type="EMBL" id="CAH0551063.1"/>
    </source>
</evidence>
<name>A0A9P0B017_BRAAE</name>
<accession>A0A9P0B017</accession>
<protein>
    <submittedName>
        <fullName evidence="2">Uncharacterized protein</fullName>
    </submittedName>
</protein>
<dbReference type="Proteomes" id="UP001154078">
    <property type="component" value="Chromosome 2"/>
</dbReference>